<proteinExistence type="predicted"/>
<gene>
    <name evidence="1" type="ORF">LCGC14_1446610</name>
</gene>
<reference evidence="1" key="1">
    <citation type="journal article" date="2015" name="Nature">
        <title>Complex archaea that bridge the gap between prokaryotes and eukaryotes.</title>
        <authorList>
            <person name="Spang A."/>
            <person name="Saw J.H."/>
            <person name="Jorgensen S.L."/>
            <person name="Zaremba-Niedzwiedzka K."/>
            <person name="Martijn J."/>
            <person name="Lind A.E."/>
            <person name="van Eijk R."/>
            <person name="Schleper C."/>
            <person name="Guy L."/>
            <person name="Ettema T.J."/>
        </authorList>
    </citation>
    <scope>NUCLEOTIDE SEQUENCE</scope>
</reference>
<name>A0A0F9JJT6_9ZZZZ</name>
<sequence>MVIRIGPNDWAVQEEGQAIRWDFRVHPFGIPIAQTWPQFFGMLALINRYGPHMLIELGVDQGGLGSLMVMRNKYVPSFHFLGIERNIGRINPIYKQLSKDEPRHELLYADIYSEETKEYVQKRIAEISGNTAIFCDGGDKLLELKTYSKFLKKKGDIIVGHDYPGDYDDKDLEFLLDDFEPLDENFFKKFLRIPAFMRR</sequence>
<protein>
    <recommendedName>
        <fullName evidence="2">Rhamnosyl O-methyltransferase</fullName>
    </recommendedName>
</protein>
<evidence type="ECO:0000313" key="1">
    <source>
        <dbReference type="EMBL" id="KKM69858.1"/>
    </source>
</evidence>
<dbReference type="EMBL" id="LAZR01009918">
    <property type="protein sequence ID" value="KKM69858.1"/>
    <property type="molecule type" value="Genomic_DNA"/>
</dbReference>
<dbReference type="InterPro" id="IPR029063">
    <property type="entry name" value="SAM-dependent_MTases_sf"/>
</dbReference>
<dbReference type="AlphaFoldDB" id="A0A0F9JJT6"/>
<organism evidence="1">
    <name type="scientific">marine sediment metagenome</name>
    <dbReference type="NCBI Taxonomy" id="412755"/>
    <lineage>
        <taxon>unclassified sequences</taxon>
        <taxon>metagenomes</taxon>
        <taxon>ecological metagenomes</taxon>
    </lineage>
</organism>
<comment type="caution">
    <text evidence="1">The sequence shown here is derived from an EMBL/GenBank/DDBJ whole genome shotgun (WGS) entry which is preliminary data.</text>
</comment>
<dbReference type="SUPFAM" id="SSF53335">
    <property type="entry name" value="S-adenosyl-L-methionine-dependent methyltransferases"/>
    <property type="match status" value="1"/>
</dbReference>
<dbReference type="Gene3D" id="3.40.50.150">
    <property type="entry name" value="Vaccinia Virus protein VP39"/>
    <property type="match status" value="1"/>
</dbReference>
<evidence type="ECO:0008006" key="2">
    <source>
        <dbReference type="Google" id="ProtNLM"/>
    </source>
</evidence>
<accession>A0A0F9JJT6</accession>